<protein>
    <submittedName>
        <fullName evidence="1">Uncharacterized protein</fullName>
    </submittedName>
</protein>
<reference evidence="1" key="1">
    <citation type="submission" date="2022-03" db="EMBL/GenBank/DDBJ databases">
        <authorList>
            <person name="Sayadi A."/>
        </authorList>
    </citation>
    <scope>NUCLEOTIDE SEQUENCE</scope>
</reference>
<organism evidence="1 2">
    <name type="scientific">Acanthoscelides obtectus</name>
    <name type="common">Bean weevil</name>
    <name type="synonym">Bruchus obtectus</name>
    <dbReference type="NCBI Taxonomy" id="200917"/>
    <lineage>
        <taxon>Eukaryota</taxon>
        <taxon>Metazoa</taxon>
        <taxon>Ecdysozoa</taxon>
        <taxon>Arthropoda</taxon>
        <taxon>Hexapoda</taxon>
        <taxon>Insecta</taxon>
        <taxon>Pterygota</taxon>
        <taxon>Neoptera</taxon>
        <taxon>Endopterygota</taxon>
        <taxon>Coleoptera</taxon>
        <taxon>Polyphaga</taxon>
        <taxon>Cucujiformia</taxon>
        <taxon>Chrysomeloidea</taxon>
        <taxon>Chrysomelidae</taxon>
        <taxon>Bruchinae</taxon>
        <taxon>Bruchini</taxon>
        <taxon>Acanthoscelides</taxon>
    </lineage>
</organism>
<dbReference type="EMBL" id="CAKOFQ010006729">
    <property type="protein sequence ID" value="CAH1965930.1"/>
    <property type="molecule type" value="Genomic_DNA"/>
</dbReference>
<comment type="caution">
    <text evidence="1">The sequence shown here is derived from an EMBL/GenBank/DDBJ whole genome shotgun (WGS) entry which is preliminary data.</text>
</comment>
<dbReference type="AlphaFoldDB" id="A0A9P0P1G2"/>
<evidence type="ECO:0000313" key="1">
    <source>
        <dbReference type="EMBL" id="CAH1965930.1"/>
    </source>
</evidence>
<accession>A0A9P0P1G2</accession>
<proteinExistence type="predicted"/>
<gene>
    <name evidence="1" type="ORF">ACAOBT_LOCUS6580</name>
</gene>
<evidence type="ECO:0000313" key="2">
    <source>
        <dbReference type="Proteomes" id="UP001152888"/>
    </source>
</evidence>
<keyword evidence="2" id="KW-1185">Reference proteome</keyword>
<sequence>MLRSNGLKSHHLTARDNSTLDVLMQASLARRCRPAIRCPHHPIQSQNISKCVEFAVNGEVSASNVVGQKSVPNSLWTHFHQSPVYPNTPHYSDAFMVNITRLIT</sequence>
<dbReference type="Proteomes" id="UP001152888">
    <property type="component" value="Unassembled WGS sequence"/>
</dbReference>
<name>A0A9P0P1G2_ACAOB</name>